<name>A0ABT8Q4P6_9CORY</name>
<dbReference type="RefSeq" id="WP_301732675.1">
    <property type="nucleotide sequence ID" value="NZ_JAUKFL010000015.1"/>
</dbReference>
<organism evidence="2 3">
    <name type="scientific">Corynebacterium kefirresidentii</name>
    <dbReference type="NCBI Taxonomy" id="1979527"/>
    <lineage>
        <taxon>Bacteria</taxon>
        <taxon>Bacillati</taxon>
        <taxon>Actinomycetota</taxon>
        <taxon>Actinomycetes</taxon>
        <taxon>Mycobacteriales</taxon>
        <taxon>Corynebacteriaceae</taxon>
        <taxon>Corynebacterium</taxon>
    </lineage>
</organism>
<evidence type="ECO:0000313" key="2">
    <source>
        <dbReference type="EMBL" id="MDN8620325.1"/>
    </source>
</evidence>
<reference evidence="2" key="1">
    <citation type="submission" date="2023-07" db="EMBL/GenBank/DDBJ databases">
        <title>Insights into the diversity of cutaneous corynebacteria.</title>
        <authorList>
            <person name="Bruggemann H."/>
            <person name="Poehlein A."/>
        </authorList>
    </citation>
    <scope>NUCLEOTIDE SEQUENCE</scope>
    <source>
        <strain evidence="2">P7_F1</strain>
    </source>
</reference>
<gene>
    <name evidence="2" type="ORF">Q0N36_07000</name>
</gene>
<comment type="caution">
    <text evidence="2">The sequence shown here is derived from an EMBL/GenBank/DDBJ whole genome shotgun (WGS) entry which is preliminary data.</text>
</comment>
<evidence type="ECO:0000313" key="3">
    <source>
        <dbReference type="Proteomes" id="UP001174347"/>
    </source>
</evidence>
<keyword evidence="3" id="KW-1185">Reference proteome</keyword>
<dbReference type="EMBL" id="JAUKFM010000004">
    <property type="protein sequence ID" value="MDN8620325.1"/>
    <property type="molecule type" value="Genomic_DNA"/>
</dbReference>
<evidence type="ECO:0000256" key="1">
    <source>
        <dbReference type="SAM" id="MobiDB-lite"/>
    </source>
</evidence>
<proteinExistence type="predicted"/>
<accession>A0ABT8Q4P6</accession>
<sequence>MAPKESPTIHRLNGRLNAQRRWHPDTDTTELEQDLAACRISEYARKIMAEAPALTQAHIDDVAAILSKVGA</sequence>
<feature type="region of interest" description="Disordered" evidence="1">
    <location>
        <begin position="1"/>
        <end position="28"/>
    </location>
</feature>
<dbReference type="Proteomes" id="UP001174347">
    <property type="component" value="Unassembled WGS sequence"/>
</dbReference>
<protein>
    <submittedName>
        <fullName evidence="2">Uncharacterized protein</fullName>
    </submittedName>
</protein>